<dbReference type="AlphaFoldDB" id="A0AAN7Q6N0"/>
<keyword evidence="2" id="KW-1185">Reference proteome</keyword>
<gene>
    <name evidence="1" type="ORF">RN001_007036</name>
</gene>
<evidence type="ECO:0000313" key="2">
    <source>
        <dbReference type="Proteomes" id="UP001353858"/>
    </source>
</evidence>
<accession>A0AAN7Q6N0</accession>
<organism evidence="1 2">
    <name type="scientific">Aquatica leii</name>
    <dbReference type="NCBI Taxonomy" id="1421715"/>
    <lineage>
        <taxon>Eukaryota</taxon>
        <taxon>Metazoa</taxon>
        <taxon>Ecdysozoa</taxon>
        <taxon>Arthropoda</taxon>
        <taxon>Hexapoda</taxon>
        <taxon>Insecta</taxon>
        <taxon>Pterygota</taxon>
        <taxon>Neoptera</taxon>
        <taxon>Endopterygota</taxon>
        <taxon>Coleoptera</taxon>
        <taxon>Polyphaga</taxon>
        <taxon>Elateriformia</taxon>
        <taxon>Elateroidea</taxon>
        <taxon>Lampyridae</taxon>
        <taxon>Luciolinae</taxon>
        <taxon>Aquatica</taxon>
    </lineage>
</organism>
<proteinExistence type="predicted"/>
<comment type="caution">
    <text evidence="1">The sequence shown here is derived from an EMBL/GenBank/DDBJ whole genome shotgun (WGS) entry which is preliminary data.</text>
</comment>
<sequence length="265" mass="30304">MTLNHSKTWPVNTMAVVQLRVDTKDLIYDFEKPEKNECEDDNDLHENCDENRENENCVVFPLSKNHLELFTKMSAHLHKTVRTDTVSTILEQDEFDSEHQSSTVQHNPNQNSFELSDLLNLENIEKFHVLALHSRLEEDGRISGLRHSSRRASNKVDNWDLIYTETNGNQFSKNCNENNTINVKARAGGVCNKHNECFLPDIPLDARKTTTLRRHYYPEGGWGWVIIVCSVLLNVINHGLQLSCSQFAPTAAEKFSSLPIDVTDP</sequence>
<reference evidence="2" key="1">
    <citation type="submission" date="2023-01" db="EMBL/GenBank/DDBJ databases">
        <title>Key to firefly adult light organ development and bioluminescence: homeobox transcription factors regulate luciferase expression and transportation to peroxisome.</title>
        <authorList>
            <person name="Fu X."/>
        </authorList>
    </citation>
    <scope>NUCLEOTIDE SEQUENCE [LARGE SCALE GENOMIC DNA]</scope>
</reference>
<name>A0AAN7Q6N0_9COLE</name>
<protein>
    <submittedName>
        <fullName evidence="1">Uncharacterized protein</fullName>
    </submittedName>
</protein>
<dbReference type="EMBL" id="JARPUR010000002">
    <property type="protein sequence ID" value="KAK4883717.1"/>
    <property type="molecule type" value="Genomic_DNA"/>
</dbReference>
<evidence type="ECO:0000313" key="1">
    <source>
        <dbReference type="EMBL" id="KAK4883717.1"/>
    </source>
</evidence>
<dbReference type="Proteomes" id="UP001353858">
    <property type="component" value="Unassembled WGS sequence"/>
</dbReference>